<reference evidence="10" key="2">
    <citation type="submission" date="2013-04" db="UniProtKB">
        <authorList>
            <consortium name="EnsemblPlants"/>
        </authorList>
    </citation>
    <scope>IDENTIFICATION</scope>
</reference>
<evidence type="ECO:0000256" key="7">
    <source>
        <dbReference type="PROSITE-ProRule" id="PRU00175"/>
    </source>
</evidence>
<keyword evidence="3" id="KW-0479">Metal-binding</keyword>
<evidence type="ECO:0000256" key="5">
    <source>
        <dbReference type="ARBA" id="ARBA00022833"/>
    </source>
</evidence>
<dbReference type="SUPFAM" id="SSF57850">
    <property type="entry name" value="RING/U-box"/>
    <property type="match status" value="1"/>
</dbReference>
<dbReference type="OMA" id="PERMEWM"/>
<feature type="compositionally biased region" description="Acidic residues" evidence="8">
    <location>
        <begin position="7"/>
        <end position="27"/>
    </location>
</feature>
<feature type="domain" description="RING-type" evidence="9">
    <location>
        <begin position="294"/>
        <end position="336"/>
    </location>
</feature>
<dbReference type="EC" id="2.3.2.27" evidence="2"/>
<evidence type="ECO:0000313" key="10">
    <source>
        <dbReference type="EnsemblPlants" id="OB06G33000.1"/>
    </source>
</evidence>
<proteinExistence type="inferred from homology"/>
<comment type="catalytic activity">
    <reaction evidence="1">
        <text>S-ubiquitinyl-[E2 ubiquitin-conjugating enzyme]-L-cysteine + [acceptor protein]-L-lysine = [E2 ubiquitin-conjugating enzyme]-L-cysteine + N(6)-ubiquitinyl-[acceptor protein]-L-lysine.</text>
        <dbReference type="EC" id="2.3.2.27"/>
    </reaction>
</comment>
<evidence type="ECO:0000256" key="1">
    <source>
        <dbReference type="ARBA" id="ARBA00000900"/>
    </source>
</evidence>
<keyword evidence="11" id="KW-1185">Reference proteome</keyword>
<evidence type="ECO:0000256" key="2">
    <source>
        <dbReference type="ARBA" id="ARBA00012483"/>
    </source>
</evidence>
<evidence type="ECO:0000256" key="4">
    <source>
        <dbReference type="ARBA" id="ARBA00022771"/>
    </source>
</evidence>
<dbReference type="InterPro" id="IPR013083">
    <property type="entry name" value="Znf_RING/FYVE/PHD"/>
</dbReference>
<feature type="region of interest" description="Disordered" evidence="8">
    <location>
        <begin position="1"/>
        <end position="79"/>
    </location>
</feature>
<feature type="compositionally biased region" description="Basic and acidic residues" evidence="8">
    <location>
        <begin position="60"/>
        <end position="73"/>
    </location>
</feature>
<dbReference type="PROSITE" id="PS50089">
    <property type="entry name" value="ZF_RING_2"/>
    <property type="match status" value="1"/>
</dbReference>
<dbReference type="Proteomes" id="UP000006038">
    <property type="component" value="Chromosome 6"/>
</dbReference>
<sequence length="344" mass="37841">MAPPLEAVDDVEDGDGDEEDESDDDEQVVERRPVRPEYYDSDDGLSRQMYDESGDEDDEPVKVRDGEPAERAEMPLVPGPFVPEGRSVCPARFAAVGATPGLSRGAPAAGPPAGFMRVAVVEGDDDPAGGQQEIVVLYRYTRYSRTWSGSRGVEMSRRMKLHHVRFIVSPTADLASSLPMAGSSLAPMIYPFFFKQELRELWSTLVAPVNIPPGATRLQVSVEVGILRPFDRTPERMEYMRRELETKKAAAWPGHHFGLELSLPEPVLSERDIGDAAPPAKRMRVVAGVAGEECPICLDELEADLVAWPGCSVPHVFHGECLELNLENSVTCPICRRDLGMKNL</sequence>
<evidence type="ECO:0000313" key="11">
    <source>
        <dbReference type="Proteomes" id="UP000006038"/>
    </source>
</evidence>
<reference evidence="10" key="1">
    <citation type="journal article" date="2013" name="Nat. Commun.">
        <title>Whole-genome sequencing of Oryza brachyantha reveals mechanisms underlying Oryza genome evolution.</title>
        <authorList>
            <person name="Chen J."/>
            <person name="Huang Q."/>
            <person name="Gao D."/>
            <person name="Wang J."/>
            <person name="Lang Y."/>
            <person name="Liu T."/>
            <person name="Li B."/>
            <person name="Bai Z."/>
            <person name="Luis Goicoechea J."/>
            <person name="Liang C."/>
            <person name="Chen C."/>
            <person name="Zhang W."/>
            <person name="Sun S."/>
            <person name="Liao Y."/>
            <person name="Zhang X."/>
            <person name="Yang L."/>
            <person name="Song C."/>
            <person name="Wang M."/>
            <person name="Shi J."/>
            <person name="Liu G."/>
            <person name="Liu J."/>
            <person name="Zhou H."/>
            <person name="Zhou W."/>
            <person name="Yu Q."/>
            <person name="An N."/>
            <person name="Chen Y."/>
            <person name="Cai Q."/>
            <person name="Wang B."/>
            <person name="Liu B."/>
            <person name="Min J."/>
            <person name="Huang Y."/>
            <person name="Wu H."/>
            <person name="Li Z."/>
            <person name="Zhang Y."/>
            <person name="Yin Y."/>
            <person name="Song W."/>
            <person name="Jiang J."/>
            <person name="Jackson S.A."/>
            <person name="Wing R.A."/>
            <person name="Wang J."/>
            <person name="Chen M."/>
        </authorList>
    </citation>
    <scope>NUCLEOTIDE SEQUENCE [LARGE SCALE GENOMIC DNA]</scope>
    <source>
        <strain evidence="10">cv. IRGC 101232</strain>
    </source>
</reference>
<dbReference type="Pfam" id="PF13639">
    <property type="entry name" value="zf-RING_2"/>
    <property type="match status" value="1"/>
</dbReference>
<dbReference type="GO" id="GO:0061630">
    <property type="term" value="F:ubiquitin protein ligase activity"/>
    <property type="evidence" value="ECO:0007669"/>
    <property type="project" value="UniProtKB-EC"/>
</dbReference>
<dbReference type="PANTHER" id="PTHR14155:SF627">
    <property type="entry name" value="OS06G0192800 PROTEIN"/>
    <property type="match status" value="1"/>
</dbReference>
<feature type="compositionally biased region" description="Basic and acidic residues" evidence="8">
    <location>
        <begin position="28"/>
        <end position="38"/>
    </location>
</feature>
<comment type="similarity">
    <text evidence="6">Belongs to the RING-type zinc finger family. ATL subfamily.</text>
</comment>
<name>J3MH06_ORYBR</name>
<evidence type="ECO:0000259" key="9">
    <source>
        <dbReference type="PROSITE" id="PS50089"/>
    </source>
</evidence>
<dbReference type="EnsemblPlants" id="OB06G33000.1">
    <property type="protein sequence ID" value="OB06G33000.1"/>
    <property type="gene ID" value="OB06G33000"/>
</dbReference>
<dbReference type="AlphaFoldDB" id="J3MH06"/>
<dbReference type="PANTHER" id="PTHR14155">
    <property type="entry name" value="RING FINGER DOMAIN-CONTAINING"/>
    <property type="match status" value="1"/>
</dbReference>
<protein>
    <recommendedName>
        <fullName evidence="2">RING-type E3 ubiquitin transferase</fullName>
        <ecNumber evidence="2">2.3.2.27</ecNumber>
    </recommendedName>
</protein>
<dbReference type="InterPro" id="IPR001841">
    <property type="entry name" value="Znf_RING"/>
</dbReference>
<dbReference type="GO" id="GO:0008270">
    <property type="term" value="F:zinc ion binding"/>
    <property type="evidence" value="ECO:0007669"/>
    <property type="project" value="UniProtKB-KW"/>
</dbReference>
<dbReference type="HOGENOM" id="CLU_051614_0_0_1"/>
<dbReference type="Gramene" id="OB06G33000.1">
    <property type="protein sequence ID" value="OB06G33000.1"/>
    <property type="gene ID" value="OB06G33000"/>
</dbReference>
<evidence type="ECO:0000256" key="6">
    <source>
        <dbReference type="ARBA" id="ARBA00024209"/>
    </source>
</evidence>
<evidence type="ECO:0000256" key="3">
    <source>
        <dbReference type="ARBA" id="ARBA00022723"/>
    </source>
</evidence>
<evidence type="ECO:0000256" key="8">
    <source>
        <dbReference type="SAM" id="MobiDB-lite"/>
    </source>
</evidence>
<dbReference type="InterPro" id="IPR053238">
    <property type="entry name" value="RING-H2_zinc_finger"/>
</dbReference>
<dbReference type="eggNOG" id="ENOG502TN7N">
    <property type="taxonomic scope" value="Eukaryota"/>
</dbReference>
<dbReference type="Gene3D" id="3.30.40.10">
    <property type="entry name" value="Zinc/RING finger domain, C3HC4 (zinc finger)"/>
    <property type="match status" value="1"/>
</dbReference>
<keyword evidence="5" id="KW-0862">Zinc</keyword>
<keyword evidence="4 7" id="KW-0863">Zinc-finger</keyword>
<organism evidence="10">
    <name type="scientific">Oryza brachyantha</name>
    <name type="common">malo sina</name>
    <dbReference type="NCBI Taxonomy" id="4533"/>
    <lineage>
        <taxon>Eukaryota</taxon>
        <taxon>Viridiplantae</taxon>
        <taxon>Streptophyta</taxon>
        <taxon>Embryophyta</taxon>
        <taxon>Tracheophyta</taxon>
        <taxon>Spermatophyta</taxon>
        <taxon>Magnoliopsida</taxon>
        <taxon>Liliopsida</taxon>
        <taxon>Poales</taxon>
        <taxon>Poaceae</taxon>
        <taxon>BOP clade</taxon>
        <taxon>Oryzoideae</taxon>
        <taxon>Oryzeae</taxon>
        <taxon>Oryzinae</taxon>
        <taxon>Oryza</taxon>
    </lineage>
</organism>
<accession>J3MH06</accession>